<dbReference type="Pfam" id="PF22942">
    <property type="entry name" value="DUF7025"/>
    <property type="match status" value="1"/>
</dbReference>
<proteinExistence type="predicted"/>
<dbReference type="InterPro" id="IPR038305">
    <property type="entry name" value="HeLo_sf"/>
</dbReference>
<dbReference type="InterPro" id="IPR027417">
    <property type="entry name" value="P-loop_NTPase"/>
</dbReference>
<accession>A0A9P4JWA0</accession>
<dbReference type="Pfam" id="PF00004">
    <property type="entry name" value="AAA"/>
    <property type="match status" value="1"/>
</dbReference>
<gene>
    <name evidence="3" type="ORF">CC78DRAFT_621906</name>
</gene>
<dbReference type="SUPFAM" id="SSF52540">
    <property type="entry name" value="P-loop containing nucleoside triphosphate hydrolases"/>
    <property type="match status" value="1"/>
</dbReference>
<dbReference type="InterPro" id="IPR054289">
    <property type="entry name" value="DUF7025"/>
</dbReference>
<evidence type="ECO:0000313" key="3">
    <source>
        <dbReference type="EMBL" id="KAF2258339.1"/>
    </source>
</evidence>
<feature type="region of interest" description="Disordered" evidence="1">
    <location>
        <begin position="1129"/>
        <end position="1156"/>
    </location>
</feature>
<dbReference type="GO" id="GO:0016887">
    <property type="term" value="F:ATP hydrolysis activity"/>
    <property type="evidence" value="ECO:0007669"/>
    <property type="project" value="InterPro"/>
</dbReference>
<dbReference type="InterPro" id="IPR056599">
    <property type="entry name" value="AAA_lid_fung"/>
</dbReference>
<comment type="caution">
    <text evidence="3">The sequence shown here is derived from an EMBL/GenBank/DDBJ whole genome shotgun (WGS) entry which is preliminary data.</text>
</comment>
<dbReference type="OrthoDB" id="10042665at2759"/>
<sequence>MAEAVGLAVGFAGLAGLFSSCVDCFKLVQIYGSRSHDYELLQTMLDNQQFHFMAWGKACGFMDTDNPNRRFDDVLSGQRNNRIEQTMEKIQSLLTNSDNLKEKYGLKKHRGSMGTKGIEGPTISAFSRVFQNTRAFYNTSLQRTSHISGAIRWVVNDKDMFEGLVQNLRNLIDDLIKLTDEFGVTGSQRLIVEYELEKINDEQSLEAITAASACDDDDDLISLAASRQLSRIKAHSVINQPIGLDDGLSMISAHRFTPSVSTLVEEEMEGTVQEIGITRKPLSEWRKLKTRPGIMAWLSVLVAATVPSTSFIEMQDEIRPISRVNTLNADVEAPEEHAVRLAINSQALIGVLRKITACNISQTHNVLVYPFKPLLVYENDLRRYFAEIQEKLRKLMSLQNSEKLVDDDSVEQEDDSKLKVPGRPISELEKTKRIVDEMECLMEFIDNDMRELLNVRKQITDKSLHKIKFEHLWLLFRPGVLMTSSDKSSDRIPTGYQILHVTGGRPILDLENFSQSEAYDSYGGWENRDAGYAITSSRECTDFIIDCFYLDYNGTAYGPRPETFIITEYTGERDITSLTCYPLDSPGVEARLRTDLLNRGKKFVQCTMGNGRFFYSGPVLRELDPHHRQTCQFCVRKNLQERAEGEVMIDHTTALENSVNIGCNWQMAFGGGIITQASKANRREVFEAVNCSNPSCKACTDVFNDAAVDLHLRDRFIRSSKCLKAMHRKDFDEEQSLIMSYRLCGFTMQHRKWHPLHVDSVTHVDSSNPNALDDLVLPEGHKSRLSTLTKGQKQDTLQDGKCGKNLFEKSYFVKSRRRGTLVLLHGPPGVGKTSTAEALAASLNKPLFWLRIADFGSTAREMEPFLIMFFQLAERWGCIVLIRDAEILLDQRTRADREGNSITSVFVDSLEYFTGIMIFVTSHAGAFNEAIMSRIHMSLYYPPLDMDSTMSLWETTLNRLKNDQSLIIHWDDIIDFAKRHYQLETNRWNGRQIRSGIATALAMAREDAVRQGKEVAELNVKHFDAVLYSSQQFSEYLQAVSQSDDLGRARSPSIRTDQFQNQIHEGARVSPTPIQRTIQHVGPVSVRPYAIHSDTSVASHDYQSDEDDLEVEELEIKLQMAKLRRQQKALNAERARRHRERNGLISETPESSKTFR</sequence>
<dbReference type="Proteomes" id="UP000800093">
    <property type="component" value="Unassembled WGS sequence"/>
</dbReference>
<dbReference type="SMART" id="SM00382">
    <property type="entry name" value="AAA"/>
    <property type="match status" value="1"/>
</dbReference>
<dbReference type="InterPro" id="IPR003593">
    <property type="entry name" value="AAA+_ATPase"/>
</dbReference>
<dbReference type="Gene3D" id="1.20.120.1020">
    <property type="entry name" value="Prion-inhibition and propagation, HeLo domain"/>
    <property type="match status" value="1"/>
</dbReference>
<name>A0A9P4JWA0_9PLEO</name>
<dbReference type="InterPro" id="IPR029498">
    <property type="entry name" value="HeLo_dom"/>
</dbReference>
<dbReference type="Pfam" id="PF14479">
    <property type="entry name" value="HeLo"/>
    <property type="match status" value="1"/>
</dbReference>
<evidence type="ECO:0000313" key="4">
    <source>
        <dbReference type="Proteomes" id="UP000800093"/>
    </source>
</evidence>
<dbReference type="Pfam" id="PF23232">
    <property type="entry name" value="AAA_lid_13"/>
    <property type="match status" value="1"/>
</dbReference>
<protein>
    <recommendedName>
        <fullName evidence="2">AAA+ ATPase domain-containing protein</fullName>
    </recommendedName>
</protein>
<feature type="domain" description="AAA+ ATPase" evidence="2">
    <location>
        <begin position="818"/>
        <end position="945"/>
    </location>
</feature>
<dbReference type="PANTHER" id="PTHR46411">
    <property type="entry name" value="FAMILY ATPASE, PUTATIVE-RELATED"/>
    <property type="match status" value="1"/>
</dbReference>
<dbReference type="AlphaFoldDB" id="A0A9P4JWA0"/>
<keyword evidence="4" id="KW-1185">Reference proteome</keyword>
<dbReference type="InterPro" id="IPR003959">
    <property type="entry name" value="ATPase_AAA_core"/>
</dbReference>
<dbReference type="GO" id="GO:0005524">
    <property type="term" value="F:ATP binding"/>
    <property type="evidence" value="ECO:0007669"/>
    <property type="project" value="InterPro"/>
</dbReference>
<dbReference type="EMBL" id="ML986768">
    <property type="protein sequence ID" value="KAF2258339.1"/>
    <property type="molecule type" value="Genomic_DNA"/>
</dbReference>
<dbReference type="Gene3D" id="3.40.50.300">
    <property type="entry name" value="P-loop containing nucleotide triphosphate hydrolases"/>
    <property type="match status" value="1"/>
</dbReference>
<evidence type="ECO:0000259" key="2">
    <source>
        <dbReference type="SMART" id="SM00382"/>
    </source>
</evidence>
<organism evidence="3 4">
    <name type="scientific">Lojkania enalia</name>
    <dbReference type="NCBI Taxonomy" id="147567"/>
    <lineage>
        <taxon>Eukaryota</taxon>
        <taxon>Fungi</taxon>
        <taxon>Dikarya</taxon>
        <taxon>Ascomycota</taxon>
        <taxon>Pezizomycotina</taxon>
        <taxon>Dothideomycetes</taxon>
        <taxon>Pleosporomycetidae</taxon>
        <taxon>Pleosporales</taxon>
        <taxon>Pleosporales incertae sedis</taxon>
        <taxon>Lojkania</taxon>
    </lineage>
</organism>
<evidence type="ECO:0000256" key="1">
    <source>
        <dbReference type="SAM" id="MobiDB-lite"/>
    </source>
</evidence>
<reference evidence="4" key="1">
    <citation type="journal article" date="2020" name="Stud. Mycol.">
        <title>101 Dothideomycetes genomes: A test case for predicting lifestyles and emergence of pathogens.</title>
        <authorList>
            <person name="Haridas S."/>
            <person name="Albert R."/>
            <person name="Binder M."/>
            <person name="Bloem J."/>
            <person name="LaButti K."/>
            <person name="Salamov A."/>
            <person name="Andreopoulos B."/>
            <person name="Baker S."/>
            <person name="Barry K."/>
            <person name="Bills G."/>
            <person name="Bluhm B."/>
            <person name="Cannon C."/>
            <person name="Castanera R."/>
            <person name="Culley D."/>
            <person name="Daum C."/>
            <person name="Ezra D."/>
            <person name="Gonzalez J."/>
            <person name="Henrissat B."/>
            <person name="Kuo A."/>
            <person name="Liang C."/>
            <person name="Lipzen A."/>
            <person name="Lutzoni F."/>
            <person name="Magnuson J."/>
            <person name="Mondo S."/>
            <person name="Nolan M."/>
            <person name="Ohm R."/>
            <person name="Pangilinan J."/>
            <person name="Park H.-J."/>
            <person name="Ramirez L."/>
            <person name="Alfaro M."/>
            <person name="Sun H."/>
            <person name="Tritt A."/>
            <person name="Yoshinaga Y."/>
            <person name="Zwiers L.-H."/>
            <person name="Turgeon B."/>
            <person name="Goodwin S."/>
            <person name="Spatafora J."/>
            <person name="Crous P."/>
            <person name="Grigoriev I."/>
        </authorList>
    </citation>
    <scope>NUCLEOTIDE SEQUENCE [LARGE SCALE GENOMIC DNA]</scope>
    <source>
        <strain evidence="4">CBS 304.66</strain>
    </source>
</reference>
<dbReference type="PANTHER" id="PTHR46411:SF3">
    <property type="entry name" value="AAA+ ATPASE DOMAIN-CONTAINING PROTEIN"/>
    <property type="match status" value="1"/>
</dbReference>